<dbReference type="AlphaFoldDB" id="A0A7J7C4E6"/>
<dbReference type="Proteomes" id="UP000593562">
    <property type="component" value="Unassembled WGS sequence"/>
</dbReference>
<feature type="compositionally biased region" description="Basic and acidic residues" evidence="1">
    <location>
        <begin position="101"/>
        <end position="110"/>
    </location>
</feature>
<dbReference type="OrthoDB" id="9514740at2759"/>
<feature type="region of interest" description="Disordered" evidence="1">
    <location>
        <begin position="101"/>
        <end position="161"/>
    </location>
</feature>
<dbReference type="PROSITE" id="PS00028">
    <property type="entry name" value="ZINC_FINGER_C2H2_1"/>
    <property type="match status" value="1"/>
</dbReference>
<keyword evidence="4" id="KW-1185">Reference proteome</keyword>
<dbReference type="Gene3D" id="3.90.228.10">
    <property type="match status" value="1"/>
</dbReference>
<evidence type="ECO:0000256" key="1">
    <source>
        <dbReference type="SAM" id="MobiDB-lite"/>
    </source>
</evidence>
<gene>
    <name evidence="3" type="ORF">HS088_TW21G01149</name>
</gene>
<proteinExistence type="predicted"/>
<comment type="caution">
    <text evidence="3">The sequence shown here is derived from an EMBL/GenBank/DDBJ whole genome shotgun (WGS) entry which is preliminary data.</text>
</comment>
<reference evidence="3 4" key="1">
    <citation type="journal article" date="2020" name="Nat. Commun.">
        <title>Genome of Tripterygium wilfordii and identification of cytochrome P450 involved in triptolide biosynthesis.</title>
        <authorList>
            <person name="Tu L."/>
            <person name="Su P."/>
            <person name="Zhang Z."/>
            <person name="Gao L."/>
            <person name="Wang J."/>
            <person name="Hu T."/>
            <person name="Zhou J."/>
            <person name="Zhang Y."/>
            <person name="Zhao Y."/>
            <person name="Liu Y."/>
            <person name="Song Y."/>
            <person name="Tong Y."/>
            <person name="Lu Y."/>
            <person name="Yang J."/>
            <person name="Xu C."/>
            <person name="Jia M."/>
            <person name="Peters R.J."/>
            <person name="Huang L."/>
            <person name="Gao W."/>
        </authorList>
    </citation>
    <scope>NUCLEOTIDE SEQUENCE [LARGE SCALE GENOMIC DNA]</scope>
    <source>
        <strain evidence="4">cv. XIE 37</strain>
        <tissue evidence="3">Leaf</tissue>
    </source>
</reference>
<name>A0A7J7C4E6_TRIWF</name>
<accession>A0A7J7C4E6</accession>
<dbReference type="PANTHER" id="PTHR31681">
    <property type="entry name" value="C2H2-LIKE ZINC FINGER PROTEIN"/>
    <property type="match status" value="1"/>
</dbReference>
<feature type="region of interest" description="Disordered" evidence="1">
    <location>
        <begin position="17"/>
        <end position="69"/>
    </location>
</feature>
<dbReference type="InParanoid" id="A0A7J7C4E6"/>
<sequence>MARIWFFIKRSLRCRSDSSDAHDSRGKGNLYNNPVYEPHRSGCSRSSSNVGDVIHGSKRRTEKQQLHSPVSLVSGDILNPITNEVVLRKNSFSELKMTRLDRSGAAKEDGASSISTVKPGTPGPGGRHTVSRSNSRKVTAYSRRTHGGSPVFGGGGASTPSRRRGTLDANFHGSSGLFCQKCGEKFRKPDAVEAHFFSSHAVTELAEGDSSRRVVEIICRTGWSRTESGGCRIERILKVHSMQRTLAQFEEYRESVKIKACKLPRKHPRCVADGNELLRFYGTTIACSLGKNGSSCLCTSEKCGACHILRHGFSMNSEINGSGGIFTTSTGGRAFASIELDQEKKSLRKALLVCRVIAGRVSQSLEKFQDVAGQSGLNSVARKVRRHSNIEELFLLNPRALLPCFVIMF</sequence>
<dbReference type="InterPro" id="IPR013087">
    <property type="entry name" value="Znf_C2H2_type"/>
</dbReference>
<dbReference type="FunFam" id="3.90.228.10:FF:000015">
    <property type="entry name" value="C2H2-like zinc finger protein"/>
    <property type="match status" value="1"/>
</dbReference>
<evidence type="ECO:0000313" key="4">
    <source>
        <dbReference type="Proteomes" id="UP000593562"/>
    </source>
</evidence>
<protein>
    <recommendedName>
        <fullName evidence="2">C2H2-type domain-containing protein</fullName>
    </recommendedName>
</protein>
<evidence type="ECO:0000259" key="2">
    <source>
        <dbReference type="PROSITE" id="PS00028"/>
    </source>
</evidence>
<dbReference type="EMBL" id="JAAARO010000021">
    <property type="protein sequence ID" value="KAF5728992.1"/>
    <property type="molecule type" value="Genomic_DNA"/>
</dbReference>
<feature type="compositionally biased region" description="Basic and acidic residues" evidence="1">
    <location>
        <begin position="17"/>
        <end position="26"/>
    </location>
</feature>
<dbReference type="PANTHER" id="PTHR31681:SF39">
    <property type="entry name" value="OS01G0785900 PROTEIN"/>
    <property type="match status" value="1"/>
</dbReference>
<organism evidence="3 4">
    <name type="scientific">Tripterygium wilfordii</name>
    <name type="common">Thunder God vine</name>
    <dbReference type="NCBI Taxonomy" id="458696"/>
    <lineage>
        <taxon>Eukaryota</taxon>
        <taxon>Viridiplantae</taxon>
        <taxon>Streptophyta</taxon>
        <taxon>Embryophyta</taxon>
        <taxon>Tracheophyta</taxon>
        <taxon>Spermatophyta</taxon>
        <taxon>Magnoliopsida</taxon>
        <taxon>eudicotyledons</taxon>
        <taxon>Gunneridae</taxon>
        <taxon>Pentapetalae</taxon>
        <taxon>rosids</taxon>
        <taxon>fabids</taxon>
        <taxon>Celastrales</taxon>
        <taxon>Celastraceae</taxon>
        <taxon>Tripterygium</taxon>
    </lineage>
</organism>
<feature type="domain" description="C2H2-type" evidence="2">
    <location>
        <begin position="179"/>
        <end position="200"/>
    </location>
</feature>
<dbReference type="SUPFAM" id="SSF56399">
    <property type="entry name" value="ADP-ribosylation"/>
    <property type="match status" value="1"/>
</dbReference>
<evidence type="ECO:0000313" key="3">
    <source>
        <dbReference type="EMBL" id="KAF5728992.1"/>
    </source>
</evidence>